<evidence type="ECO:0000313" key="5">
    <source>
        <dbReference type="EMBL" id="MBM6831334.1"/>
    </source>
</evidence>
<comment type="similarity">
    <text evidence="1">Belongs to the glycosyltransferase 2 family.</text>
</comment>
<dbReference type="RefSeq" id="WP_204685454.1">
    <property type="nucleotide sequence ID" value="NZ_JACJLU010000004.1"/>
</dbReference>
<keyword evidence="3" id="KW-0808">Transferase</keyword>
<name>A0ABS2FNJ3_9FIRM</name>
<dbReference type="PANTHER" id="PTHR43685">
    <property type="entry name" value="GLYCOSYLTRANSFERASE"/>
    <property type="match status" value="1"/>
</dbReference>
<dbReference type="Pfam" id="PF00535">
    <property type="entry name" value="Glycos_transf_2"/>
    <property type="match status" value="1"/>
</dbReference>
<evidence type="ECO:0000256" key="2">
    <source>
        <dbReference type="ARBA" id="ARBA00022676"/>
    </source>
</evidence>
<accession>A0ABS2FNJ3</accession>
<dbReference type="Proteomes" id="UP000775500">
    <property type="component" value="Unassembled WGS sequence"/>
</dbReference>
<keyword evidence="2" id="KW-0328">Glycosyltransferase</keyword>
<gene>
    <name evidence="5" type="ORF">H5982_04320</name>
</gene>
<dbReference type="SUPFAM" id="SSF53448">
    <property type="entry name" value="Nucleotide-diphospho-sugar transferases"/>
    <property type="match status" value="2"/>
</dbReference>
<dbReference type="CDD" id="cd04184">
    <property type="entry name" value="GT2_RfbC_Mx_like"/>
    <property type="match status" value="1"/>
</dbReference>
<dbReference type="InterPro" id="IPR029044">
    <property type="entry name" value="Nucleotide-diphossugar_trans"/>
</dbReference>
<organism evidence="5 6">
    <name type="scientific">Faecalicoccus acidiformans</name>
    <dbReference type="NCBI Taxonomy" id="915173"/>
    <lineage>
        <taxon>Bacteria</taxon>
        <taxon>Bacillati</taxon>
        <taxon>Bacillota</taxon>
        <taxon>Erysipelotrichia</taxon>
        <taxon>Erysipelotrichales</taxon>
        <taxon>Erysipelotrichaceae</taxon>
        <taxon>Faecalicoccus</taxon>
    </lineage>
</organism>
<sequence length="573" mass="66677">MKKWIRRILILIKTFLKYGFSAMKKRFQHFRDENAFSLEEIQALHLVSSDKLEEQKKTDFQRNIKFSIITPLFNTPEKFLKELIESLESQTYSNWELCLADGSDSDHENVRRICLDYASKDSRIIYHQLKENKGISENTNECLKLASGDFYGLLDHDDLLHPSALYEVCKAINEKNADFLYTDEVKFSDSIYNIKDLKSFNLKPGFGIDDLRSHNYICHFTVFDKNLLLEEKCFYRSEFDGSQDHDMVLRLTEKAKRIVHINKVLYYWRVHSNSVSMNLDVKSYAVDAAINAISDQLKRQNESGTVMSSAPFRTIYKVEYPVSNTPLISIVLWNISTFQKAKEVVDIIKKYSSYHNLEYIYLSQTELNEINHEIYYSYSDGNISQQINNAVKKANGNYVLLLNGNIKFLTSNWIQEMLMHAQRSRVCSVGAKIYNKDGSVFHGGVSLDKDSPNYLYFLGENNYQGEIGYEGILSHVRNVTANAKDCLMIKKSIWDNIGGFSIDLPGYCDIDFCLKGEEEGLRNIWVPYSEIFLNCLQNRESINSQSTLFYNCWKDTILNDEHSNRYWKKYKLV</sequence>
<feature type="domain" description="Glycosyltransferase 2-like" evidence="4">
    <location>
        <begin position="67"/>
        <end position="226"/>
    </location>
</feature>
<dbReference type="InterPro" id="IPR050834">
    <property type="entry name" value="Glycosyltransf_2"/>
</dbReference>
<reference evidence="5 6" key="1">
    <citation type="journal article" date="2021" name="Sci. Rep.">
        <title>The distribution of antibiotic resistance genes in chicken gut microbiota commensals.</title>
        <authorList>
            <person name="Juricova H."/>
            <person name="Matiasovicova J."/>
            <person name="Kubasova T."/>
            <person name="Cejkova D."/>
            <person name="Rychlik I."/>
        </authorList>
    </citation>
    <scope>NUCLEOTIDE SEQUENCE [LARGE SCALE GENOMIC DNA]</scope>
    <source>
        <strain evidence="5 6">An423</strain>
    </source>
</reference>
<keyword evidence="6" id="KW-1185">Reference proteome</keyword>
<evidence type="ECO:0000313" key="6">
    <source>
        <dbReference type="Proteomes" id="UP000775500"/>
    </source>
</evidence>
<dbReference type="EMBL" id="JACJLU010000004">
    <property type="protein sequence ID" value="MBM6831334.1"/>
    <property type="molecule type" value="Genomic_DNA"/>
</dbReference>
<evidence type="ECO:0000256" key="1">
    <source>
        <dbReference type="ARBA" id="ARBA00006739"/>
    </source>
</evidence>
<dbReference type="PANTHER" id="PTHR43685:SF5">
    <property type="entry name" value="GLYCOSYLTRANSFERASE EPSE-RELATED"/>
    <property type="match status" value="1"/>
</dbReference>
<dbReference type="InterPro" id="IPR001173">
    <property type="entry name" value="Glyco_trans_2-like"/>
</dbReference>
<protein>
    <submittedName>
        <fullName evidence="5">Glycosyltransferase</fullName>
    </submittedName>
</protein>
<dbReference type="Gene3D" id="3.90.550.10">
    <property type="entry name" value="Spore Coat Polysaccharide Biosynthesis Protein SpsA, Chain A"/>
    <property type="match status" value="2"/>
</dbReference>
<evidence type="ECO:0000256" key="3">
    <source>
        <dbReference type="ARBA" id="ARBA00022679"/>
    </source>
</evidence>
<proteinExistence type="inferred from homology"/>
<comment type="caution">
    <text evidence="5">The sequence shown here is derived from an EMBL/GenBank/DDBJ whole genome shotgun (WGS) entry which is preliminary data.</text>
</comment>
<evidence type="ECO:0000259" key="4">
    <source>
        <dbReference type="Pfam" id="PF00535"/>
    </source>
</evidence>